<evidence type="ECO:0000256" key="4">
    <source>
        <dbReference type="ARBA" id="ARBA00023143"/>
    </source>
</evidence>
<keyword evidence="10" id="KW-1185">Reference proteome</keyword>
<dbReference type="NCBIfam" id="TIGR02550">
    <property type="entry name" value="flagell_flgL"/>
    <property type="match status" value="1"/>
</dbReference>
<dbReference type="Proteomes" id="UP000276029">
    <property type="component" value="Unassembled WGS sequence"/>
</dbReference>
<evidence type="ECO:0000259" key="6">
    <source>
        <dbReference type="Pfam" id="PF00700"/>
    </source>
</evidence>
<dbReference type="GO" id="GO:0009424">
    <property type="term" value="C:bacterial-type flagellum hook"/>
    <property type="evidence" value="ECO:0007669"/>
    <property type="project" value="InterPro"/>
</dbReference>
<dbReference type="GO" id="GO:0071973">
    <property type="term" value="P:bacterial-type flagellum-dependent cell motility"/>
    <property type="evidence" value="ECO:0007669"/>
    <property type="project" value="InterPro"/>
</dbReference>
<dbReference type="SUPFAM" id="SSF64518">
    <property type="entry name" value="Phase 1 flagellin"/>
    <property type="match status" value="1"/>
</dbReference>
<dbReference type="PANTHER" id="PTHR42792">
    <property type="entry name" value="FLAGELLIN"/>
    <property type="match status" value="1"/>
</dbReference>
<dbReference type="Pfam" id="PF00700">
    <property type="entry name" value="Flagellin_C"/>
    <property type="match status" value="1"/>
</dbReference>
<proteinExistence type="inferred from homology"/>
<feature type="domain" description="Flagellin N-terminal" evidence="5">
    <location>
        <begin position="7"/>
        <end position="139"/>
    </location>
</feature>
<evidence type="ECO:0000256" key="1">
    <source>
        <dbReference type="ARBA" id="ARBA00004365"/>
    </source>
</evidence>
<keyword evidence="7" id="KW-0282">Flagellum</keyword>
<dbReference type="GO" id="GO:0005198">
    <property type="term" value="F:structural molecule activity"/>
    <property type="evidence" value="ECO:0007669"/>
    <property type="project" value="InterPro"/>
</dbReference>
<dbReference type="Gene3D" id="1.20.1330.10">
    <property type="entry name" value="f41 fragment of flagellin, N-terminal domain"/>
    <property type="match status" value="1"/>
</dbReference>
<dbReference type="KEGG" id="smic:SmB9_37550"/>
<dbReference type="InterPro" id="IPR013384">
    <property type="entry name" value="Flagell_FlgL"/>
</dbReference>
<evidence type="ECO:0000313" key="8">
    <source>
        <dbReference type="EMBL" id="RKS88285.1"/>
    </source>
</evidence>
<dbReference type="InterPro" id="IPR046358">
    <property type="entry name" value="Flagellin_C"/>
</dbReference>
<feature type="domain" description="Flagellin C-terminal" evidence="6">
    <location>
        <begin position="229"/>
        <end position="306"/>
    </location>
</feature>
<comment type="subcellular location">
    <subcellularLocation>
        <location evidence="1">Bacterial flagellum</location>
    </subcellularLocation>
    <subcellularLocation>
        <location evidence="2">Secreted</location>
    </subcellularLocation>
</comment>
<evidence type="ECO:0000313" key="10">
    <source>
        <dbReference type="Proteomes" id="UP000276029"/>
    </source>
</evidence>
<gene>
    <name evidence="7" type="primary">flgL</name>
    <name evidence="8" type="ORF">DFR51_2933</name>
    <name evidence="7" type="ORF">SmB9_37550</name>
</gene>
<evidence type="ECO:0000256" key="3">
    <source>
        <dbReference type="ARBA" id="ARBA00005709"/>
    </source>
</evidence>
<reference evidence="8 10" key="2">
    <citation type="submission" date="2018-10" db="EMBL/GenBank/DDBJ databases">
        <title>Genomic Encyclopedia of Type Strains, Phase IV (KMG-IV): sequencing the most valuable type-strain genomes for metagenomic binning, comparative biology and taxonomic classification.</title>
        <authorList>
            <person name="Goeker M."/>
        </authorList>
    </citation>
    <scope>NUCLEOTIDE SEQUENCE [LARGE SCALE GENOMIC DNA]</scope>
    <source>
        <strain evidence="8 10">DSM 19791</strain>
    </source>
</reference>
<evidence type="ECO:0000313" key="7">
    <source>
        <dbReference type="EMBL" id="BBE36097.1"/>
    </source>
</evidence>
<protein>
    <submittedName>
        <fullName evidence="8">Flagellar hook-associated protein 3 FlgL</fullName>
    </submittedName>
    <submittedName>
        <fullName evidence="7">Flagellar hook-filament junction protein FlgL</fullName>
    </submittedName>
</protein>
<dbReference type="PANTHER" id="PTHR42792:SF1">
    <property type="entry name" value="FLAGELLAR HOOK-ASSOCIATED PROTEIN 3"/>
    <property type="match status" value="1"/>
</dbReference>
<keyword evidence="4" id="KW-0975">Bacterial flagellum</keyword>
<dbReference type="RefSeq" id="WP_121052374.1">
    <property type="nucleotide sequence ID" value="NZ_AP018711.1"/>
</dbReference>
<organism evidence="7 9">
    <name type="scientific">Sphingosinicella microcystinivorans</name>
    <dbReference type="NCBI Taxonomy" id="335406"/>
    <lineage>
        <taxon>Bacteria</taxon>
        <taxon>Pseudomonadati</taxon>
        <taxon>Pseudomonadota</taxon>
        <taxon>Alphaproteobacteria</taxon>
        <taxon>Sphingomonadales</taxon>
        <taxon>Sphingosinicellaceae</taxon>
        <taxon>Sphingosinicella</taxon>
    </lineage>
</organism>
<accession>A0AAD1D8Z2</accession>
<comment type="similarity">
    <text evidence="3">Belongs to the bacterial flagellin family.</text>
</comment>
<dbReference type="EMBL" id="AP018711">
    <property type="protein sequence ID" value="BBE36097.1"/>
    <property type="molecule type" value="Genomic_DNA"/>
</dbReference>
<keyword evidence="7" id="KW-0969">Cilium</keyword>
<evidence type="ECO:0000313" key="9">
    <source>
        <dbReference type="Proteomes" id="UP000275727"/>
    </source>
</evidence>
<keyword evidence="7" id="KW-0966">Cell projection</keyword>
<evidence type="ECO:0000256" key="2">
    <source>
        <dbReference type="ARBA" id="ARBA00004613"/>
    </source>
</evidence>
<dbReference type="Proteomes" id="UP000275727">
    <property type="component" value="Chromosome"/>
</dbReference>
<dbReference type="InterPro" id="IPR001492">
    <property type="entry name" value="Flagellin"/>
</dbReference>
<dbReference type="AlphaFoldDB" id="A0AAD1D8Z2"/>
<reference evidence="7 9" key="1">
    <citation type="submission" date="2018-06" db="EMBL/GenBank/DDBJ databases">
        <title>Complete Genome Sequence of the Microcystin-Degrading Bacterium Sphingosinicella microcystinivorans Strain B-9.</title>
        <authorList>
            <person name="Jin H."/>
            <person name="Nishizawa T."/>
            <person name="Guo Y."/>
            <person name="Nishizawa A."/>
            <person name="Park H."/>
            <person name="Kato H."/>
            <person name="Tsuji K."/>
            <person name="Harada K."/>
        </authorList>
    </citation>
    <scope>NUCLEOTIDE SEQUENCE [LARGE SCALE GENOMIC DNA]</scope>
    <source>
        <strain evidence="7 9">B9</strain>
    </source>
</reference>
<name>A0AAD1D8Z2_SPHMI</name>
<evidence type="ECO:0000259" key="5">
    <source>
        <dbReference type="Pfam" id="PF00669"/>
    </source>
</evidence>
<dbReference type="GO" id="GO:0005576">
    <property type="term" value="C:extracellular region"/>
    <property type="evidence" value="ECO:0007669"/>
    <property type="project" value="UniProtKB-SubCell"/>
</dbReference>
<dbReference type="InterPro" id="IPR001029">
    <property type="entry name" value="Flagellin_N"/>
</dbReference>
<dbReference type="EMBL" id="RBWX01000009">
    <property type="protein sequence ID" value="RKS88285.1"/>
    <property type="molecule type" value="Genomic_DNA"/>
</dbReference>
<dbReference type="Pfam" id="PF00669">
    <property type="entry name" value="Flagellin_N"/>
    <property type="match status" value="1"/>
</dbReference>
<sequence>MRVGTFQSFQSQMSRMGSLQSTLAQLEAQIASGKRILDPSDDPLGSSRVADLQRSIDNNQQFIRNMDAITTQLSFADSAVDAMSNQMVRAKELAVQAANGTLTDADRKVISTELGQIIDQMLSLSNSRDAAGNYLFSGASVGTAPFARDAAGAIVWQGSGEAPKVPISADVAVSTGANGLSMLSIETSGGRQTILASLTEFKALLDDPSADAATFTAGMDKALRDTTAGIDRLADQRATFGSRMAQVETETGRLKTLETTMTTAKSNLESLDVAAAIVQLKSAMTLLDASQQSFAQIKKLSLFSYL</sequence>